<keyword evidence="2" id="KW-0813">Transport</keyword>
<evidence type="ECO:0000256" key="4">
    <source>
        <dbReference type="ARBA" id="ARBA00022692"/>
    </source>
</evidence>
<dbReference type="AlphaFoldDB" id="A0A1Q2SKH4"/>
<keyword evidence="11" id="KW-0675">Receptor</keyword>
<evidence type="ECO:0000256" key="8">
    <source>
        <dbReference type="RuleBase" id="RU003357"/>
    </source>
</evidence>
<dbReference type="Gene3D" id="2.40.170.20">
    <property type="entry name" value="TonB-dependent receptor, beta-barrel domain"/>
    <property type="match status" value="1"/>
</dbReference>
<evidence type="ECO:0000256" key="2">
    <source>
        <dbReference type="ARBA" id="ARBA00022448"/>
    </source>
</evidence>
<dbReference type="KEGG" id="ntt:TAO_0250"/>
<evidence type="ECO:0000313" key="12">
    <source>
        <dbReference type="Proteomes" id="UP000243679"/>
    </source>
</evidence>
<keyword evidence="12" id="KW-1185">Reference proteome</keyword>
<dbReference type="InterPro" id="IPR012910">
    <property type="entry name" value="Plug_dom"/>
</dbReference>
<keyword evidence="6 8" id="KW-0472">Membrane</keyword>
<organism evidence="11 12">
    <name type="scientific">Candidatus Nitrosoglobus terrae</name>
    <dbReference type="NCBI Taxonomy" id="1630141"/>
    <lineage>
        <taxon>Bacteria</taxon>
        <taxon>Pseudomonadati</taxon>
        <taxon>Pseudomonadota</taxon>
        <taxon>Gammaproteobacteria</taxon>
        <taxon>Chromatiales</taxon>
        <taxon>Chromatiaceae</taxon>
        <taxon>Candidatus Nitrosoglobus</taxon>
    </lineage>
</organism>
<proteinExistence type="inferred from homology"/>
<dbReference type="PANTHER" id="PTHR30069:SF40">
    <property type="entry name" value="TONB-DEPENDENT RECEPTOR NMB0964-RELATED"/>
    <property type="match status" value="1"/>
</dbReference>
<keyword evidence="7" id="KW-0998">Cell outer membrane</keyword>
<dbReference type="GO" id="GO:0044718">
    <property type="term" value="P:siderophore transmembrane transport"/>
    <property type="evidence" value="ECO:0007669"/>
    <property type="project" value="TreeGrafter"/>
</dbReference>
<feature type="domain" description="TonB-dependent receptor plug" evidence="10">
    <location>
        <begin position="2"/>
        <end position="102"/>
    </location>
</feature>
<evidence type="ECO:0000256" key="3">
    <source>
        <dbReference type="ARBA" id="ARBA00022452"/>
    </source>
</evidence>
<dbReference type="Pfam" id="PF00593">
    <property type="entry name" value="TonB_dep_Rec_b-barrel"/>
    <property type="match status" value="1"/>
</dbReference>
<evidence type="ECO:0000256" key="5">
    <source>
        <dbReference type="ARBA" id="ARBA00023077"/>
    </source>
</evidence>
<sequence>MPTTVLKGDDLRLKIGDTIGKTLEQELGVANQSFGPGVGRPMIRGQSGPRVRVLDDDIGSNDASSISPDHAVSTEPLLADRIEVLRGPEATLLYGSGAMGGAVNVISNRIPEDMLKHRLGGAIEQRYDSTTNETATVAKIEGGQGPIAIHLDGFYRDHGNMVIGGQAIDEAAARFSDPTLPAQLENSKGVLPNSRGTAISGSAGFSWIGDIGFAGASVNHLFNDYGIPINGTGDDITRIHLQQNRYDFKSKLDNPVSFAQSLVMRLGYTDYQHAEITNNIVSDFFANKTYEGRVELTHQPIGLLHGVVGFHGIASDFSAIDKSDGDILIPHSQINNFGLFVVENFDLGALSYQLGLRVENDRIAPDAKGSSSFNYTPVSFSASGLWEINDQHNLSLAFTRSQRSPQVQELLFNGFHDATRSFELGNPNLTTETFHNLDLGYHFQSDWMQAEIDLFQNWASDYITQQRNGQFVTEEGDPCPMDTLCPPVVVTSQANAVFKGFEGKLIFPVMENHQGAIKLTLFSDYTRGQFTHGADIPRMPPLRYGLQLDYAKAKFSSNVRLTRAETQKHAGQFEAPTPGYILLNLGAQYQVKAGQDIQLLAFARGTNLLNQNIRNSTSYLRNFAPEAGRGAEIGIRVNY</sequence>
<dbReference type="InterPro" id="IPR037066">
    <property type="entry name" value="Plug_dom_sf"/>
</dbReference>
<dbReference type="Pfam" id="PF07715">
    <property type="entry name" value="Plug"/>
    <property type="match status" value="1"/>
</dbReference>
<dbReference type="RefSeq" id="WP_197702494.1">
    <property type="nucleotide sequence ID" value="NZ_AP014836.1"/>
</dbReference>
<evidence type="ECO:0000313" key="11">
    <source>
        <dbReference type="EMBL" id="BAW79620.1"/>
    </source>
</evidence>
<feature type="domain" description="TonB-dependent receptor-like beta-barrel" evidence="9">
    <location>
        <begin position="204"/>
        <end position="599"/>
    </location>
</feature>
<keyword evidence="5 8" id="KW-0798">TonB box</keyword>
<accession>A0A1Q2SKH4</accession>
<gene>
    <name evidence="11" type="ORF">TAO_0250</name>
</gene>
<evidence type="ECO:0000256" key="6">
    <source>
        <dbReference type="ARBA" id="ARBA00023136"/>
    </source>
</evidence>
<comment type="subcellular location">
    <subcellularLocation>
        <location evidence="1">Cell outer membrane</location>
        <topology evidence="1">Multi-pass membrane protein</topology>
    </subcellularLocation>
</comment>
<evidence type="ECO:0000259" key="10">
    <source>
        <dbReference type="Pfam" id="PF07715"/>
    </source>
</evidence>
<evidence type="ECO:0000259" key="9">
    <source>
        <dbReference type="Pfam" id="PF00593"/>
    </source>
</evidence>
<dbReference type="InterPro" id="IPR036942">
    <property type="entry name" value="Beta-barrel_TonB_sf"/>
</dbReference>
<name>A0A1Q2SKH4_9GAMM</name>
<keyword evidence="3" id="KW-1134">Transmembrane beta strand</keyword>
<dbReference type="SUPFAM" id="SSF56935">
    <property type="entry name" value="Porins"/>
    <property type="match status" value="1"/>
</dbReference>
<reference evidence="11 12" key="1">
    <citation type="journal article" date="2017" name="ISME J.">
        <title>An acid-tolerant ammonia-oxidizing ?-proteobacterium from soil.</title>
        <authorList>
            <person name="Hayatsu M."/>
            <person name="Tago K."/>
            <person name="Uchiyama I."/>
            <person name="Toyoda A."/>
            <person name="Wang Y."/>
            <person name="Shimomura Y."/>
            <person name="Okubo T."/>
            <person name="Kurisu F."/>
            <person name="Hirono Y."/>
            <person name="Nonaka K."/>
            <person name="Akiyama H."/>
            <person name="Itoh T."/>
            <person name="Takami H."/>
        </authorList>
    </citation>
    <scope>NUCLEOTIDE SEQUENCE [LARGE SCALE GENOMIC DNA]</scope>
    <source>
        <strain evidence="11 12">TAO100</strain>
    </source>
</reference>
<dbReference type="InterPro" id="IPR000531">
    <property type="entry name" value="Beta-barrel_TonB"/>
</dbReference>
<dbReference type="GO" id="GO:0015344">
    <property type="term" value="F:siderophore uptake transmembrane transporter activity"/>
    <property type="evidence" value="ECO:0007669"/>
    <property type="project" value="TreeGrafter"/>
</dbReference>
<keyword evidence="4" id="KW-0812">Transmembrane</keyword>
<dbReference type="InterPro" id="IPR039426">
    <property type="entry name" value="TonB-dep_rcpt-like"/>
</dbReference>
<dbReference type="Gene3D" id="2.170.130.10">
    <property type="entry name" value="TonB-dependent receptor, plug domain"/>
    <property type="match status" value="1"/>
</dbReference>
<dbReference type="GO" id="GO:0009279">
    <property type="term" value="C:cell outer membrane"/>
    <property type="evidence" value="ECO:0007669"/>
    <property type="project" value="UniProtKB-SubCell"/>
</dbReference>
<comment type="similarity">
    <text evidence="8">Belongs to the TonB-dependent receptor family.</text>
</comment>
<dbReference type="EMBL" id="AP014836">
    <property type="protein sequence ID" value="BAW79620.1"/>
    <property type="molecule type" value="Genomic_DNA"/>
</dbReference>
<evidence type="ECO:0000256" key="7">
    <source>
        <dbReference type="ARBA" id="ARBA00023237"/>
    </source>
</evidence>
<dbReference type="PANTHER" id="PTHR30069">
    <property type="entry name" value="TONB-DEPENDENT OUTER MEMBRANE RECEPTOR"/>
    <property type="match status" value="1"/>
</dbReference>
<evidence type="ECO:0000256" key="1">
    <source>
        <dbReference type="ARBA" id="ARBA00004571"/>
    </source>
</evidence>
<protein>
    <submittedName>
        <fullName evidence="11">TonB-dependent receptor</fullName>
    </submittedName>
</protein>
<dbReference type="Proteomes" id="UP000243679">
    <property type="component" value="Chromosome"/>
</dbReference>